<dbReference type="NCBIfam" id="TIGR01446">
    <property type="entry name" value="DnaD_dom"/>
    <property type="match status" value="1"/>
</dbReference>
<dbReference type="PANTHER" id="PTHR37293:SF6">
    <property type="entry name" value="DNA REPLICATION PROTEIN DNAD"/>
    <property type="match status" value="1"/>
</dbReference>
<feature type="compositionally biased region" description="Basic and acidic residues" evidence="2">
    <location>
        <begin position="271"/>
        <end position="280"/>
    </location>
</feature>
<keyword evidence="5" id="KW-1185">Reference proteome</keyword>
<dbReference type="PANTHER" id="PTHR37293">
    <property type="entry name" value="PHAGE REPLICATION PROTEIN-RELATED"/>
    <property type="match status" value="1"/>
</dbReference>
<comment type="similarity">
    <text evidence="1">Belongs to the DnaB/DnaD family.</text>
</comment>
<dbReference type="EMBL" id="QFGA01000002">
    <property type="protein sequence ID" value="TEB05647.1"/>
    <property type="molecule type" value="Genomic_DNA"/>
</dbReference>
<name>A0A4Y7RA24_9FIRM</name>
<dbReference type="InterPro" id="IPR053162">
    <property type="entry name" value="DnaD"/>
</dbReference>
<feature type="domain" description="DnaB/C C-terminal" evidence="3">
    <location>
        <begin position="205"/>
        <end position="271"/>
    </location>
</feature>
<accession>A0A4Y7RA24</accession>
<gene>
    <name evidence="4" type="primary">dnaD_3</name>
    <name evidence="4" type="ORF">Psch_02688</name>
</gene>
<evidence type="ECO:0000259" key="3">
    <source>
        <dbReference type="Pfam" id="PF07261"/>
    </source>
</evidence>
<dbReference type="InterPro" id="IPR034829">
    <property type="entry name" value="DnaD-like_sf"/>
</dbReference>
<dbReference type="AlphaFoldDB" id="A0A4Y7RA24"/>
<dbReference type="SUPFAM" id="SSF158499">
    <property type="entry name" value="DnaD domain-like"/>
    <property type="match status" value="1"/>
</dbReference>
<reference evidence="4 5" key="1">
    <citation type="journal article" date="2018" name="Environ. Microbiol.">
        <title>Novel energy conservation strategies and behaviour of Pelotomaculum schinkii driving syntrophic propionate catabolism.</title>
        <authorList>
            <person name="Hidalgo-Ahumada C.A.P."/>
            <person name="Nobu M.K."/>
            <person name="Narihiro T."/>
            <person name="Tamaki H."/>
            <person name="Liu W.T."/>
            <person name="Kamagata Y."/>
            <person name="Stams A.J.M."/>
            <person name="Imachi H."/>
            <person name="Sousa D.Z."/>
        </authorList>
    </citation>
    <scope>NUCLEOTIDE SEQUENCE [LARGE SCALE GENOMIC DNA]</scope>
    <source>
        <strain evidence="4 5">HH</strain>
    </source>
</reference>
<dbReference type="Gene3D" id="1.10.10.630">
    <property type="entry name" value="DnaD domain-like"/>
    <property type="match status" value="1"/>
</dbReference>
<organism evidence="4 5">
    <name type="scientific">Pelotomaculum schinkii</name>
    <dbReference type="NCBI Taxonomy" id="78350"/>
    <lineage>
        <taxon>Bacteria</taxon>
        <taxon>Bacillati</taxon>
        <taxon>Bacillota</taxon>
        <taxon>Clostridia</taxon>
        <taxon>Eubacteriales</taxon>
        <taxon>Desulfotomaculaceae</taxon>
        <taxon>Pelotomaculum</taxon>
    </lineage>
</organism>
<dbReference type="RefSeq" id="WP_190258413.1">
    <property type="nucleotide sequence ID" value="NZ_QFGA01000002.1"/>
</dbReference>
<comment type="caution">
    <text evidence="4">The sequence shown here is derived from an EMBL/GenBank/DDBJ whole genome shotgun (WGS) entry which is preliminary data.</text>
</comment>
<sequence length="304" mass="33777">MAGWIKLWRKLKDNGHLKMPGTAFKLWIYCLLEAAPRPDRARELEVGELWLNYEHIRQVLGEARRQMSKSTVSNALKYLEQNGYLKLQAKPFYGVKVCVANWQDYQSGTVAVPVESASRTSASTETISGKNTAMTLVDALPGTATVPLESASSTPMGTETVPVPVPGTVPVRKSGHYSGKPSQAPKNLKNKDLKKVVVVVDLTERFAKEFGRPLSPLEASQLTKWQREFPEELLLAALARAALQDKRTLAYTGGILVNWQKAGVRTVAEIPQEKPVRSPRESGQAGQQDAYESKKRKFIRSLYL</sequence>
<dbReference type="Pfam" id="PF07261">
    <property type="entry name" value="DnaB_2"/>
    <property type="match status" value="1"/>
</dbReference>
<evidence type="ECO:0000256" key="2">
    <source>
        <dbReference type="SAM" id="MobiDB-lite"/>
    </source>
</evidence>
<protein>
    <submittedName>
        <fullName evidence="4">DNA replication protein DnaD</fullName>
    </submittedName>
</protein>
<dbReference type="InterPro" id="IPR006343">
    <property type="entry name" value="DnaB/C_C"/>
</dbReference>
<evidence type="ECO:0000313" key="4">
    <source>
        <dbReference type="EMBL" id="TEB05647.1"/>
    </source>
</evidence>
<proteinExistence type="inferred from homology"/>
<evidence type="ECO:0000256" key="1">
    <source>
        <dbReference type="ARBA" id="ARBA00093462"/>
    </source>
</evidence>
<evidence type="ECO:0000313" key="5">
    <source>
        <dbReference type="Proteomes" id="UP000298324"/>
    </source>
</evidence>
<dbReference type="Proteomes" id="UP000298324">
    <property type="component" value="Unassembled WGS sequence"/>
</dbReference>
<feature type="region of interest" description="Disordered" evidence="2">
    <location>
        <begin position="270"/>
        <end position="293"/>
    </location>
</feature>